<name>A0ABQ9HF98_9NEOP</name>
<gene>
    <name evidence="1" type="ORF">PR048_014826</name>
</gene>
<evidence type="ECO:0000313" key="2">
    <source>
        <dbReference type="Proteomes" id="UP001159363"/>
    </source>
</evidence>
<reference evidence="1 2" key="1">
    <citation type="submission" date="2023-02" db="EMBL/GenBank/DDBJ databases">
        <title>LHISI_Scaffold_Assembly.</title>
        <authorList>
            <person name="Stuart O.P."/>
            <person name="Cleave R."/>
            <person name="Magrath M.J.L."/>
            <person name="Mikheyev A.S."/>
        </authorList>
    </citation>
    <scope>NUCLEOTIDE SEQUENCE [LARGE SCALE GENOMIC DNA]</scope>
    <source>
        <strain evidence="1">Daus_M_001</strain>
        <tissue evidence="1">Leg muscle</tissue>
    </source>
</reference>
<keyword evidence="2" id="KW-1185">Reference proteome</keyword>
<organism evidence="1 2">
    <name type="scientific">Dryococelus australis</name>
    <dbReference type="NCBI Taxonomy" id="614101"/>
    <lineage>
        <taxon>Eukaryota</taxon>
        <taxon>Metazoa</taxon>
        <taxon>Ecdysozoa</taxon>
        <taxon>Arthropoda</taxon>
        <taxon>Hexapoda</taxon>
        <taxon>Insecta</taxon>
        <taxon>Pterygota</taxon>
        <taxon>Neoptera</taxon>
        <taxon>Polyneoptera</taxon>
        <taxon>Phasmatodea</taxon>
        <taxon>Verophasmatodea</taxon>
        <taxon>Anareolatae</taxon>
        <taxon>Phasmatidae</taxon>
        <taxon>Eurycanthinae</taxon>
        <taxon>Dryococelus</taxon>
    </lineage>
</organism>
<protein>
    <submittedName>
        <fullName evidence="1">Uncharacterized protein</fullName>
    </submittedName>
</protein>
<proteinExistence type="predicted"/>
<evidence type="ECO:0000313" key="1">
    <source>
        <dbReference type="EMBL" id="KAJ8882987.1"/>
    </source>
</evidence>
<dbReference type="Proteomes" id="UP001159363">
    <property type="component" value="Chromosome 4"/>
</dbReference>
<dbReference type="EMBL" id="JARBHB010000005">
    <property type="protein sequence ID" value="KAJ8882987.1"/>
    <property type="molecule type" value="Genomic_DNA"/>
</dbReference>
<accession>A0ABQ9HF98</accession>
<comment type="caution">
    <text evidence="1">The sequence shown here is derived from an EMBL/GenBank/DDBJ whole genome shotgun (WGS) entry which is preliminary data.</text>
</comment>
<sequence length="87" mass="10021">MVYPLIRKNDIVMRRAISPYGRVTDFEILCNRTVIQMSQIFNRNITSCSDMQETVNSSELDGCSRTDTWGCWVTADWFTCCVIVGTR</sequence>